<dbReference type="GO" id="GO:0015940">
    <property type="term" value="P:pantothenate biosynthetic process"/>
    <property type="evidence" value="ECO:0007669"/>
    <property type="project" value="UniProtKB-UniPathway"/>
</dbReference>
<comment type="catalytic activity">
    <reaction evidence="9 10">
        <text>(R)-pantoate + NADP(+) = 2-dehydropantoate + NADPH + H(+)</text>
        <dbReference type="Rhea" id="RHEA:16233"/>
        <dbReference type="ChEBI" id="CHEBI:11561"/>
        <dbReference type="ChEBI" id="CHEBI:15378"/>
        <dbReference type="ChEBI" id="CHEBI:15980"/>
        <dbReference type="ChEBI" id="CHEBI:57783"/>
        <dbReference type="ChEBI" id="CHEBI:58349"/>
        <dbReference type="EC" id="1.1.1.169"/>
    </reaction>
</comment>
<dbReference type="Gene3D" id="3.40.50.720">
    <property type="entry name" value="NAD(P)-binding Rossmann-like Domain"/>
    <property type="match status" value="1"/>
</dbReference>
<dbReference type="PANTHER" id="PTHR21708">
    <property type="entry name" value="PROBABLE 2-DEHYDROPANTOATE 2-REDUCTASE"/>
    <property type="match status" value="1"/>
</dbReference>
<dbReference type="Pfam" id="PF02558">
    <property type="entry name" value="ApbA"/>
    <property type="match status" value="1"/>
</dbReference>
<dbReference type="InterPro" id="IPR051402">
    <property type="entry name" value="KPR-Related"/>
</dbReference>
<dbReference type="InterPro" id="IPR013332">
    <property type="entry name" value="KPR_N"/>
</dbReference>
<evidence type="ECO:0000256" key="3">
    <source>
        <dbReference type="ARBA" id="ARBA00013014"/>
    </source>
</evidence>
<dbReference type="GO" id="GO:0005737">
    <property type="term" value="C:cytoplasm"/>
    <property type="evidence" value="ECO:0007669"/>
    <property type="project" value="TreeGrafter"/>
</dbReference>
<dbReference type="Gene3D" id="1.10.1040.10">
    <property type="entry name" value="N-(1-d-carboxylethyl)-l-norvaline Dehydrogenase, domain 2"/>
    <property type="match status" value="1"/>
</dbReference>
<evidence type="ECO:0000256" key="4">
    <source>
        <dbReference type="ARBA" id="ARBA00019465"/>
    </source>
</evidence>
<evidence type="ECO:0000313" key="13">
    <source>
        <dbReference type="EMBL" id="RCL73162.1"/>
    </source>
</evidence>
<sequence>MRILFIGAGAVGSYLGGWLSSTNNDVTIIDPWPEQVNWVNKNGIEVSGPHHTFIAKPRMLHFHQSEELSRESQFDIGFIAMKAYDTEWAAQFINKFIAPQGLIISAQNCWPDPLISNIVGEKRTVGLVMSNISVELYTPGKVSRPGHSLMRDLGHNVFRIGSHNGEKTDLLEKIREILDVIDSSVITNNLWGERWAKLSQNCMGNPVVAMSNLGTAELAQDPLCRKLQINLAREAAEIGIKMGYKFDSFGGASTEKWLKSDNPDIYNALDNMIKGRSNGPNRRPSMGQDVHRGRKTEIRFMNGYVLDHAKKMNIPLPYTELTVETILKIDAKEIIPDKENIYSIIQSIK</sequence>
<evidence type="ECO:0000313" key="14">
    <source>
        <dbReference type="Proteomes" id="UP000253570"/>
    </source>
</evidence>
<dbReference type="EC" id="1.1.1.169" evidence="3 10"/>
<dbReference type="SUPFAM" id="SSF51735">
    <property type="entry name" value="NAD(P)-binding Rossmann-fold domains"/>
    <property type="match status" value="1"/>
</dbReference>
<gene>
    <name evidence="13" type="ORF">DBW71_04255</name>
</gene>
<accession>A0A368DMU9</accession>
<dbReference type="EMBL" id="QOQD01000009">
    <property type="protein sequence ID" value="RCL73162.1"/>
    <property type="molecule type" value="Genomic_DNA"/>
</dbReference>
<reference evidence="13 14" key="1">
    <citation type="journal article" date="2018" name="Microbiome">
        <title>Fine metagenomic profile of the Mediterranean stratified and mixed water columns revealed by assembly and recruitment.</title>
        <authorList>
            <person name="Haro-Moreno J.M."/>
            <person name="Lopez-Perez M."/>
            <person name="De La Torre J.R."/>
            <person name="Picazo A."/>
            <person name="Camacho A."/>
            <person name="Rodriguez-Valera F."/>
        </authorList>
    </citation>
    <scope>NUCLEOTIDE SEQUENCE [LARGE SCALE GENOMIC DNA]</scope>
    <source>
        <strain evidence="13">MED-G57</strain>
    </source>
</reference>
<name>A0A368DMU9_9PROT</name>
<comment type="pathway">
    <text evidence="1 10">Cofactor biosynthesis; (R)-pantothenate biosynthesis; (R)-pantoate from 3-methyl-2-oxobutanoate: step 2/2.</text>
</comment>
<dbReference type="SUPFAM" id="SSF48179">
    <property type="entry name" value="6-phosphogluconate dehydrogenase C-terminal domain-like"/>
    <property type="match status" value="1"/>
</dbReference>
<evidence type="ECO:0000256" key="5">
    <source>
        <dbReference type="ARBA" id="ARBA00022655"/>
    </source>
</evidence>
<dbReference type="UniPathway" id="UPA00028">
    <property type="reaction ID" value="UER00004"/>
</dbReference>
<feature type="domain" description="Ketopantoate reductase N-terminal" evidence="11">
    <location>
        <begin position="3"/>
        <end position="146"/>
    </location>
</feature>
<dbReference type="Pfam" id="PF08546">
    <property type="entry name" value="ApbA_C"/>
    <property type="match status" value="1"/>
</dbReference>
<evidence type="ECO:0000256" key="7">
    <source>
        <dbReference type="ARBA" id="ARBA00023002"/>
    </source>
</evidence>
<dbReference type="NCBIfam" id="TIGR00745">
    <property type="entry name" value="apbA_panE"/>
    <property type="match status" value="1"/>
</dbReference>
<comment type="caution">
    <text evidence="13">The sequence shown here is derived from an EMBL/GenBank/DDBJ whole genome shotgun (WGS) entry which is preliminary data.</text>
</comment>
<evidence type="ECO:0000256" key="6">
    <source>
        <dbReference type="ARBA" id="ARBA00022857"/>
    </source>
</evidence>
<feature type="domain" description="Ketopantoate reductase C-terminal" evidence="12">
    <location>
        <begin position="189"/>
        <end position="326"/>
    </location>
</feature>
<evidence type="ECO:0000259" key="12">
    <source>
        <dbReference type="Pfam" id="PF08546"/>
    </source>
</evidence>
<proteinExistence type="inferred from homology"/>
<evidence type="ECO:0000256" key="1">
    <source>
        <dbReference type="ARBA" id="ARBA00004994"/>
    </source>
</evidence>
<dbReference type="PANTHER" id="PTHR21708:SF26">
    <property type="entry name" value="2-DEHYDROPANTOATE 2-REDUCTASE"/>
    <property type="match status" value="1"/>
</dbReference>
<dbReference type="InterPro" id="IPR003710">
    <property type="entry name" value="ApbA"/>
</dbReference>
<comment type="function">
    <text evidence="10">Catalyzes the NADPH-dependent reduction of ketopantoate into pantoic acid.</text>
</comment>
<keyword evidence="6 10" id="KW-0521">NADP</keyword>
<evidence type="ECO:0000256" key="9">
    <source>
        <dbReference type="ARBA" id="ARBA00048793"/>
    </source>
</evidence>
<protein>
    <recommendedName>
        <fullName evidence="4 10">2-dehydropantoate 2-reductase</fullName>
        <ecNumber evidence="3 10">1.1.1.169</ecNumber>
    </recommendedName>
    <alternativeName>
        <fullName evidence="8 10">Ketopantoate reductase</fullName>
    </alternativeName>
</protein>
<dbReference type="InterPro" id="IPR013328">
    <property type="entry name" value="6PGD_dom2"/>
</dbReference>
<evidence type="ECO:0000259" key="11">
    <source>
        <dbReference type="Pfam" id="PF02558"/>
    </source>
</evidence>
<dbReference type="InterPro" id="IPR036291">
    <property type="entry name" value="NAD(P)-bd_dom_sf"/>
</dbReference>
<evidence type="ECO:0000256" key="8">
    <source>
        <dbReference type="ARBA" id="ARBA00032024"/>
    </source>
</evidence>
<comment type="similarity">
    <text evidence="2 10">Belongs to the ketopantoate reductase family.</text>
</comment>
<dbReference type="Proteomes" id="UP000253570">
    <property type="component" value="Unassembled WGS sequence"/>
</dbReference>
<dbReference type="InterPro" id="IPR013752">
    <property type="entry name" value="KPA_reductase"/>
</dbReference>
<evidence type="ECO:0000256" key="2">
    <source>
        <dbReference type="ARBA" id="ARBA00007870"/>
    </source>
</evidence>
<keyword evidence="7 10" id="KW-0560">Oxidoreductase</keyword>
<dbReference type="GO" id="GO:0008677">
    <property type="term" value="F:2-dehydropantoate 2-reductase activity"/>
    <property type="evidence" value="ECO:0007669"/>
    <property type="project" value="UniProtKB-EC"/>
</dbReference>
<evidence type="ECO:0000256" key="10">
    <source>
        <dbReference type="RuleBase" id="RU362068"/>
    </source>
</evidence>
<keyword evidence="5 10" id="KW-0566">Pantothenate biosynthesis</keyword>
<dbReference type="InterPro" id="IPR008927">
    <property type="entry name" value="6-PGluconate_DH-like_C_sf"/>
</dbReference>
<dbReference type="AlphaFoldDB" id="A0A368DMU9"/>
<organism evidence="13 14">
    <name type="scientific">PS1 clade bacterium</name>
    <dbReference type="NCBI Taxonomy" id="2175152"/>
    <lineage>
        <taxon>Bacteria</taxon>
        <taxon>Pseudomonadati</taxon>
        <taxon>Pseudomonadota</taxon>
        <taxon>Alphaproteobacteria</taxon>
        <taxon>PS1 clade</taxon>
    </lineage>
</organism>